<gene>
    <name evidence="1" type="ORF">PF004_g27447</name>
</gene>
<organism evidence="1 2">
    <name type="scientific">Phytophthora fragariae</name>
    <dbReference type="NCBI Taxonomy" id="53985"/>
    <lineage>
        <taxon>Eukaryota</taxon>
        <taxon>Sar</taxon>
        <taxon>Stramenopiles</taxon>
        <taxon>Oomycota</taxon>
        <taxon>Peronosporomycetes</taxon>
        <taxon>Peronosporales</taxon>
        <taxon>Peronosporaceae</taxon>
        <taxon>Phytophthora</taxon>
    </lineage>
</organism>
<dbReference type="Proteomes" id="UP000476176">
    <property type="component" value="Unassembled WGS sequence"/>
</dbReference>
<protein>
    <submittedName>
        <fullName evidence="1">Uncharacterized protein</fullName>
    </submittedName>
</protein>
<dbReference type="EMBL" id="QXGC01003993">
    <property type="protein sequence ID" value="KAE9171810.1"/>
    <property type="molecule type" value="Genomic_DNA"/>
</dbReference>
<proteinExistence type="predicted"/>
<evidence type="ECO:0000313" key="1">
    <source>
        <dbReference type="EMBL" id="KAE9171810.1"/>
    </source>
</evidence>
<comment type="caution">
    <text evidence="1">The sequence shown here is derived from an EMBL/GenBank/DDBJ whole genome shotgun (WGS) entry which is preliminary data.</text>
</comment>
<sequence>MELHARGSVNAAELVEDMVYG</sequence>
<evidence type="ECO:0000313" key="2">
    <source>
        <dbReference type="Proteomes" id="UP000476176"/>
    </source>
</evidence>
<dbReference type="AlphaFoldDB" id="A0A6G0MKI6"/>
<accession>A0A6G0MKI6</accession>
<feature type="non-terminal residue" evidence="1">
    <location>
        <position position="21"/>
    </location>
</feature>
<reference evidence="1 2" key="1">
    <citation type="submission" date="2018-09" db="EMBL/GenBank/DDBJ databases">
        <title>Genomic investigation of the strawberry pathogen Phytophthora fragariae indicates pathogenicity is determined by transcriptional variation in three key races.</title>
        <authorList>
            <person name="Adams T.M."/>
            <person name="Armitage A.D."/>
            <person name="Sobczyk M.K."/>
            <person name="Bates H.J."/>
            <person name="Dunwell J.M."/>
            <person name="Nellist C.F."/>
            <person name="Harrison R.J."/>
        </authorList>
    </citation>
    <scope>NUCLEOTIDE SEQUENCE [LARGE SCALE GENOMIC DNA]</scope>
    <source>
        <strain evidence="1 2">BC-23</strain>
    </source>
</reference>
<name>A0A6G0MKI6_9STRA</name>